<evidence type="ECO:0000313" key="1">
    <source>
        <dbReference type="EMBL" id="KZS09958.1"/>
    </source>
</evidence>
<dbReference type="Proteomes" id="UP000076858">
    <property type="component" value="Unassembled WGS sequence"/>
</dbReference>
<dbReference type="EMBL" id="LRGB01001937">
    <property type="protein sequence ID" value="KZS09958.1"/>
    <property type="molecule type" value="Genomic_DNA"/>
</dbReference>
<dbReference type="AlphaFoldDB" id="A0A164SUK9"/>
<accession>A0A164SUK9</accession>
<keyword evidence="2" id="KW-1185">Reference proteome</keyword>
<protein>
    <submittedName>
        <fullName evidence="1">Putative Notch</fullName>
    </submittedName>
</protein>
<gene>
    <name evidence="1" type="ORF">APZ42_025750</name>
</gene>
<reference evidence="1 2" key="1">
    <citation type="submission" date="2016-03" db="EMBL/GenBank/DDBJ databases">
        <title>EvidentialGene: Evidence-directed Construction of Genes on Genomes.</title>
        <authorList>
            <person name="Gilbert D.G."/>
            <person name="Choi J.-H."/>
            <person name="Mockaitis K."/>
            <person name="Colbourne J."/>
            <person name="Pfrender M."/>
        </authorList>
    </citation>
    <scope>NUCLEOTIDE SEQUENCE [LARGE SCALE GENOMIC DNA]</scope>
    <source>
        <strain evidence="1 2">Xinb3</strain>
        <tissue evidence="1">Complete organism</tissue>
    </source>
</reference>
<sequence>MGGGGQNYFVYISRLDSNWVQLSIVSATVIPTRQVYKTGNVLPFFAAAITIYLSHRLIQNETLKHSCIFNHPYFIYVAKQPVRCSRNATGSRF</sequence>
<evidence type="ECO:0000313" key="2">
    <source>
        <dbReference type="Proteomes" id="UP000076858"/>
    </source>
</evidence>
<name>A0A164SUK9_9CRUS</name>
<organism evidence="1 2">
    <name type="scientific">Daphnia magna</name>
    <dbReference type="NCBI Taxonomy" id="35525"/>
    <lineage>
        <taxon>Eukaryota</taxon>
        <taxon>Metazoa</taxon>
        <taxon>Ecdysozoa</taxon>
        <taxon>Arthropoda</taxon>
        <taxon>Crustacea</taxon>
        <taxon>Branchiopoda</taxon>
        <taxon>Diplostraca</taxon>
        <taxon>Cladocera</taxon>
        <taxon>Anomopoda</taxon>
        <taxon>Daphniidae</taxon>
        <taxon>Daphnia</taxon>
    </lineage>
</organism>
<comment type="caution">
    <text evidence="1">The sequence shown here is derived from an EMBL/GenBank/DDBJ whole genome shotgun (WGS) entry which is preliminary data.</text>
</comment>
<proteinExistence type="predicted"/>